<keyword evidence="2" id="KW-0521">NADP</keyword>
<dbReference type="Proteomes" id="UP000236546">
    <property type="component" value="Unassembled WGS sequence"/>
</dbReference>
<dbReference type="InterPro" id="IPR051164">
    <property type="entry name" value="NmrA-like_oxidored"/>
</dbReference>
<dbReference type="Gene3D" id="3.40.50.720">
    <property type="entry name" value="NAD(P)-binding Rossmann-like Domain"/>
    <property type="match status" value="2"/>
</dbReference>
<reference evidence="4 5" key="1">
    <citation type="submission" date="2017-02" db="EMBL/GenBank/DDBJ databases">
        <title>Genomes of Trichoderma spp. with biocontrol activity.</title>
        <authorList>
            <person name="Gardiner D."/>
            <person name="Kazan K."/>
            <person name="Vos C."/>
            <person name="Harvey P."/>
        </authorList>
    </citation>
    <scope>NUCLEOTIDE SEQUENCE [LARGE SCALE GENOMIC DNA]</scope>
    <source>
        <strain evidence="4 5">A5MH</strain>
    </source>
</reference>
<sequence>MSSKPVIAVIGGIGAQGTSVIQALAEGNKYTVLGLTRSASQPNVAELAKLPNVKIVEGSRFDEPTLFKVFEEAEYAYVNTNGPVIGQRNETYWGIRKLGDYNKQFRCGHTDGKGRVADFIKSQPTTPMKWTIHATVPYIELLFNFFGPRRYHETPDVFSFTSPMGDVQVPLIYLDDIGRYARWVFDHPERSSGMDLQVSSLNTTWDSIAKVFTDVTGQKAEHKRLTLEEFIDLYPGTDKLLGKDFDPHDPTLLPMKQNYSGMLTMLASGKVLDLINYELLDEILPHRLRSLDDWMRRTVYTGEYKQVIKQDWSLGGK</sequence>
<dbReference type="PANTHER" id="PTHR42748">
    <property type="entry name" value="NITROGEN METABOLITE REPRESSION PROTEIN NMRA FAMILY MEMBER"/>
    <property type="match status" value="1"/>
</dbReference>
<gene>
    <name evidence="4" type="ORF">TGAMA5MH_03095</name>
</gene>
<name>A0A2K0THN9_9HYPO</name>
<dbReference type="PANTHER" id="PTHR42748:SF14">
    <property type="entry name" value="SNOAL-LIKE DOMAIN-CONTAINING PROTEIN"/>
    <property type="match status" value="1"/>
</dbReference>
<evidence type="ECO:0000259" key="3">
    <source>
        <dbReference type="Pfam" id="PF05368"/>
    </source>
</evidence>
<dbReference type="AlphaFoldDB" id="A0A2K0THN9"/>
<dbReference type="OrthoDB" id="300709at2759"/>
<protein>
    <recommendedName>
        <fullName evidence="3">NmrA-like domain-containing protein</fullName>
    </recommendedName>
</protein>
<evidence type="ECO:0000256" key="2">
    <source>
        <dbReference type="ARBA" id="ARBA00022857"/>
    </source>
</evidence>
<dbReference type="InterPro" id="IPR008030">
    <property type="entry name" value="NmrA-like"/>
</dbReference>
<comment type="caution">
    <text evidence="4">The sequence shown here is derived from an EMBL/GenBank/DDBJ whole genome shotgun (WGS) entry which is preliminary data.</text>
</comment>
<proteinExistence type="inferred from homology"/>
<comment type="similarity">
    <text evidence="1">Belongs to the NmrA-type oxidoreductase family.</text>
</comment>
<dbReference type="Pfam" id="PF05368">
    <property type="entry name" value="NmrA"/>
    <property type="match status" value="1"/>
</dbReference>
<evidence type="ECO:0000313" key="5">
    <source>
        <dbReference type="Proteomes" id="UP000236546"/>
    </source>
</evidence>
<evidence type="ECO:0000256" key="1">
    <source>
        <dbReference type="ARBA" id="ARBA00006328"/>
    </source>
</evidence>
<dbReference type="GO" id="GO:0005634">
    <property type="term" value="C:nucleus"/>
    <property type="evidence" value="ECO:0007669"/>
    <property type="project" value="TreeGrafter"/>
</dbReference>
<organism evidence="4 5">
    <name type="scientific">Trichoderma gamsii</name>
    <dbReference type="NCBI Taxonomy" id="398673"/>
    <lineage>
        <taxon>Eukaryota</taxon>
        <taxon>Fungi</taxon>
        <taxon>Dikarya</taxon>
        <taxon>Ascomycota</taxon>
        <taxon>Pezizomycotina</taxon>
        <taxon>Sordariomycetes</taxon>
        <taxon>Hypocreomycetidae</taxon>
        <taxon>Hypocreales</taxon>
        <taxon>Hypocreaceae</taxon>
        <taxon>Trichoderma</taxon>
    </lineage>
</organism>
<dbReference type="InterPro" id="IPR036291">
    <property type="entry name" value="NAD(P)-bd_dom_sf"/>
</dbReference>
<evidence type="ECO:0000313" key="4">
    <source>
        <dbReference type="EMBL" id="PNP45046.1"/>
    </source>
</evidence>
<feature type="domain" description="NmrA-like" evidence="3">
    <location>
        <begin position="4"/>
        <end position="81"/>
    </location>
</feature>
<dbReference type="SUPFAM" id="SSF51735">
    <property type="entry name" value="NAD(P)-binding Rossmann-fold domains"/>
    <property type="match status" value="1"/>
</dbReference>
<dbReference type="EMBL" id="MTYH01000026">
    <property type="protein sequence ID" value="PNP45046.1"/>
    <property type="molecule type" value="Genomic_DNA"/>
</dbReference>
<accession>A0A2K0THN9</accession>